<dbReference type="SUPFAM" id="SSF69118">
    <property type="entry name" value="AhpD-like"/>
    <property type="match status" value="1"/>
</dbReference>
<protein>
    <submittedName>
        <fullName evidence="2">Peroxidase</fullName>
    </submittedName>
</protein>
<dbReference type="InterPro" id="IPR010195">
    <property type="entry name" value="Uncharacterised_peroxidase-rel"/>
</dbReference>
<proteinExistence type="predicted"/>
<dbReference type="Gene3D" id="1.20.1290.10">
    <property type="entry name" value="AhpD-like"/>
    <property type="match status" value="1"/>
</dbReference>
<sequence length="185" mass="21531">MPHIKTFSYDEADSELKEVYDDIIKSRGKLAEVHKIQGLNPEALVAHMDLYMTTMFGKSPLKRYQREMMAVVVSAANRCEYCIHHHEQALLAYWKEEEKTKLLRFNRAELDLPVKDRLLCNLAEYLTMNEGPDYSQYITQLKDAGFEDRAILDAVQIIAYFNFVNRMVLGLGVEFDADEMKGYNY</sequence>
<dbReference type="EMBL" id="PISP01000003">
    <property type="protein sequence ID" value="PKD43317.1"/>
    <property type="molecule type" value="Genomic_DNA"/>
</dbReference>
<dbReference type="NCBIfam" id="TIGR01926">
    <property type="entry name" value="peroxid_rel"/>
    <property type="match status" value="1"/>
</dbReference>
<accession>A0A2N0VGK8</accession>
<evidence type="ECO:0000259" key="1">
    <source>
        <dbReference type="Pfam" id="PF02627"/>
    </source>
</evidence>
<dbReference type="NCBIfam" id="TIGR00778">
    <property type="entry name" value="ahpD_dom"/>
    <property type="match status" value="1"/>
</dbReference>
<dbReference type="InterPro" id="IPR029032">
    <property type="entry name" value="AhpD-like"/>
</dbReference>
<dbReference type="InterPro" id="IPR003779">
    <property type="entry name" value="CMD-like"/>
</dbReference>
<keyword evidence="2" id="KW-0575">Peroxidase</keyword>
<dbReference type="Pfam" id="PF02627">
    <property type="entry name" value="CMD"/>
    <property type="match status" value="1"/>
</dbReference>
<evidence type="ECO:0000313" key="3">
    <source>
        <dbReference type="Proteomes" id="UP000233398"/>
    </source>
</evidence>
<feature type="domain" description="Carboxymuconolactone decarboxylase-like" evidence="1">
    <location>
        <begin position="42"/>
        <end position="101"/>
    </location>
</feature>
<keyword evidence="3" id="KW-1185">Reference proteome</keyword>
<gene>
    <name evidence="2" type="ORF">CWD77_11945</name>
</gene>
<dbReference type="Proteomes" id="UP000233398">
    <property type="component" value="Unassembled WGS sequence"/>
</dbReference>
<dbReference type="RefSeq" id="WP_101073792.1">
    <property type="nucleotide sequence ID" value="NZ_PISP01000003.1"/>
</dbReference>
<dbReference type="OrthoDB" id="9808310at2"/>
<name>A0A2N0VGK8_9BACT</name>
<dbReference type="PANTHER" id="PTHR35446:SF2">
    <property type="entry name" value="CARBOXYMUCONOLACTONE DECARBOXYLASE-LIKE DOMAIN-CONTAINING PROTEIN"/>
    <property type="match status" value="1"/>
</dbReference>
<comment type="caution">
    <text evidence="2">The sequence shown here is derived from an EMBL/GenBank/DDBJ whole genome shotgun (WGS) entry which is preliminary data.</text>
</comment>
<reference evidence="2 3" key="1">
    <citation type="submission" date="2017-11" db="EMBL/GenBank/DDBJ databases">
        <title>Rhodohalobacter 15182 sp. nov., isolated from a salt lake.</title>
        <authorList>
            <person name="Han S."/>
        </authorList>
    </citation>
    <scope>NUCLEOTIDE SEQUENCE [LARGE SCALE GENOMIC DNA]</scope>
    <source>
        <strain evidence="2 3">15182</strain>
    </source>
</reference>
<evidence type="ECO:0000313" key="2">
    <source>
        <dbReference type="EMBL" id="PKD43317.1"/>
    </source>
</evidence>
<organism evidence="2 3">
    <name type="scientific">Rhodohalobacter barkolensis</name>
    <dbReference type="NCBI Taxonomy" id="2053187"/>
    <lineage>
        <taxon>Bacteria</taxon>
        <taxon>Pseudomonadati</taxon>
        <taxon>Balneolota</taxon>
        <taxon>Balneolia</taxon>
        <taxon>Balneolales</taxon>
        <taxon>Balneolaceae</taxon>
        <taxon>Rhodohalobacter</taxon>
    </lineage>
</organism>
<dbReference type="GO" id="GO:0051920">
    <property type="term" value="F:peroxiredoxin activity"/>
    <property type="evidence" value="ECO:0007669"/>
    <property type="project" value="InterPro"/>
</dbReference>
<keyword evidence="2" id="KW-0560">Oxidoreductase</keyword>
<dbReference type="AlphaFoldDB" id="A0A2N0VGK8"/>
<dbReference type="PANTHER" id="PTHR35446">
    <property type="entry name" value="SI:CH211-175M2.5"/>
    <property type="match status" value="1"/>
</dbReference>
<dbReference type="InterPro" id="IPR004675">
    <property type="entry name" value="AhpD_core"/>
</dbReference>